<dbReference type="GO" id="GO:0016787">
    <property type="term" value="F:hydrolase activity"/>
    <property type="evidence" value="ECO:0007669"/>
    <property type="project" value="UniProtKB-KW"/>
</dbReference>
<keyword evidence="2" id="KW-0378">Hydrolase</keyword>
<reference evidence="2" key="1">
    <citation type="submission" date="2020-02" db="EMBL/GenBank/DDBJ databases">
        <authorList>
            <person name="Meier V. D."/>
        </authorList>
    </citation>
    <scope>NUCLEOTIDE SEQUENCE</scope>
    <source>
        <strain evidence="2">AVDCRST_MAG68</strain>
    </source>
</reference>
<feature type="non-terminal residue" evidence="2">
    <location>
        <position position="1"/>
    </location>
</feature>
<evidence type="ECO:0000256" key="1">
    <source>
        <dbReference type="SAM" id="MobiDB-lite"/>
    </source>
</evidence>
<feature type="compositionally biased region" description="Basic residues" evidence="1">
    <location>
        <begin position="137"/>
        <end position="152"/>
    </location>
</feature>
<feature type="region of interest" description="Disordered" evidence="1">
    <location>
        <begin position="1"/>
        <end position="288"/>
    </location>
</feature>
<protein>
    <submittedName>
        <fullName evidence="2">ATP synthase gamma chain</fullName>
        <ecNumber evidence="2">3.6.3.14</ecNumber>
    </submittedName>
</protein>
<feature type="compositionally biased region" description="Basic residues" evidence="1">
    <location>
        <begin position="278"/>
        <end position="288"/>
    </location>
</feature>
<feature type="compositionally biased region" description="Basic residues" evidence="1">
    <location>
        <begin position="160"/>
        <end position="170"/>
    </location>
</feature>
<evidence type="ECO:0000313" key="2">
    <source>
        <dbReference type="EMBL" id="CAA9369222.1"/>
    </source>
</evidence>
<organism evidence="2">
    <name type="scientific">uncultured Gemmatimonadota bacterium</name>
    <dbReference type="NCBI Taxonomy" id="203437"/>
    <lineage>
        <taxon>Bacteria</taxon>
        <taxon>Pseudomonadati</taxon>
        <taxon>Gemmatimonadota</taxon>
        <taxon>environmental samples</taxon>
    </lineage>
</organism>
<dbReference type="AlphaFoldDB" id="A0A6J4MUD3"/>
<dbReference type="EMBL" id="CADCTW010000236">
    <property type="protein sequence ID" value="CAA9369222.1"/>
    <property type="molecule type" value="Genomic_DNA"/>
</dbReference>
<sequence>GQSQRTEGPHPFGPEHAQDHPDDGDGGHVQAQARAGPRGGGPPVCGAAGRGDRPAADPRAGGAVPAAAPAHRGAARGGHPPHLQPRAERGVQRQPHPRGAQPPPRPARARRGGGAPRLRQEGDLLLPLPGRDAGERRQRHRRPAGRGGRRAARQLADGRLRRRVVRRGVRGVRQVQLGPQHPPHHAPASPRAAAGRERPRRRGGLRAGALGRRDPGAHPSAVRAERGVPGAGGDHGGLLRCPAHRHEERHRQRRRHAQRAHAYLQPGAPGRDHAGNRRDRRRRRGSRI</sequence>
<accession>A0A6J4MUD3</accession>
<proteinExistence type="predicted"/>
<feature type="non-terminal residue" evidence="2">
    <location>
        <position position="288"/>
    </location>
</feature>
<feature type="compositionally biased region" description="Low complexity" evidence="1">
    <location>
        <begin position="57"/>
        <end position="81"/>
    </location>
</feature>
<feature type="compositionally biased region" description="Basic and acidic residues" evidence="1">
    <location>
        <begin position="16"/>
        <end position="26"/>
    </location>
</feature>
<gene>
    <name evidence="2" type="ORF">AVDCRST_MAG68-5323</name>
</gene>
<dbReference type="EC" id="3.6.3.14" evidence="2"/>
<name>A0A6J4MUD3_9BACT</name>